<gene>
    <name evidence="1" type="ORF">AAF712_014637</name>
</gene>
<dbReference type="EMBL" id="JBBXMP010000286">
    <property type="protein sequence ID" value="KAL0058676.1"/>
    <property type="molecule type" value="Genomic_DNA"/>
</dbReference>
<sequence>MDYARNDENVPERVDRPTVFSTRTKTPIAVANNVWESLNDNLVDRTCLENGWTRFRLDGDRWVSLRLNWDAEKAWLSQAWRVFHARGVLLEDDLKDFTLVFPYVWLGGDLDESPSKCQLRRRQPIFLFIYPPHPNLLYGKTSSTHHWSFHEDGQPQISPELCWDLGLPIQLDFDDWGLKSHSWSTSNYQLIHQYQLLRGFDPTTTDFARHLGYNKNIFQPLNDDDRFREVDKGTPKLLLCFHSLTSVKIEALVHPKSALTPAHPSLVLTQKAHRTRQTQYLPVVSSILGTTASLPTRSMPSLTNGKRIMSGWKLPIALIRSVG</sequence>
<evidence type="ECO:0000313" key="2">
    <source>
        <dbReference type="Proteomes" id="UP001437256"/>
    </source>
</evidence>
<accession>A0ABR2ZAU6</accession>
<proteinExistence type="predicted"/>
<comment type="caution">
    <text evidence="1">The sequence shown here is derived from an EMBL/GenBank/DDBJ whole genome shotgun (WGS) entry which is preliminary data.</text>
</comment>
<protein>
    <submittedName>
        <fullName evidence="1">Uncharacterized protein</fullName>
    </submittedName>
</protein>
<evidence type="ECO:0000313" key="1">
    <source>
        <dbReference type="EMBL" id="KAL0058676.1"/>
    </source>
</evidence>
<keyword evidence="2" id="KW-1185">Reference proteome</keyword>
<name>A0ABR2ZAU6_9AGAR</name>
<dbReference type="Proteomes" id="UP001437256">
    <property type="component" value="Unassembled WGS sequence"/>
</dbReference>
<reference evidence="1 2" key="1">
    <citation type="submission" date="2024-05" db="EMBL/GenBank/DDBJ databases">
        <title>A draft genome resource for the thread blight pathogen Marasmius tenuissimus strain MS-2.</title>
        <authorList>
            <person name="Yulfo-Soto G.E."/>
            <person name="Baruah I.K."/>
            <person name="Amoako-Attah I."/>
            <person name="Bukari Y."/>
            <person name="Meinhardt L.W."/>
            <person name="Bailey B.A."/>
            <person name="Cohen S.P."/>
        </authorList>
    </citation>
    <scope>NUCLEOTIDE SEQUENCE [LARGE SCALE GENOMIC DNA]</scope>
    <source>
        <strain evidence="1 2">MS-2</strain>
    </source>
</reference>
<organism evidence="1 2">
    <name type="scientific">Marasmius tenuissimus</name>
    <dbReference type="NCBI Taxonomy" id="585030"/>
    <lineage>
        <taxon>Eukaryota</taxon>
        <taxon>Fungi</taxon>
        <taxon>Dikarya</taxon>
        <taxon>Basidiomycota</taxon>
        <taxon>Agaricomycotina</taxon>
        <taxon>Agaricomycetes</taxon>
        <taxon>Agaricomycetidae</taxon>
        <taxon>Agaricales</taxon>
        <taxon>Marasmiineae</taxon>
        <taxon>Marasmiaceae</taxon>
        <taxon>Marasmius</taxon>
    </lineage>
</organism>